<proteinExistence type="predicted"/>
<reference evidence="2" key="1">
    <citation type="submission" date="2020-09" db="EMBL/GenBank/DDBJ databases">
        <title>Distribution of Beta-Lactamase Producing Gram-Negative Bacterial Isolates in Isabela River of Santo Domingo, Dominican Republic.</title>
        <authorList>
            <person name="Calderon V."/>
            <person name="Bonnelly R."/>
            <person name="Del Rosario C."/>
            <person name="Duarte A."/>
            <person name="Barauna R."/>
            <person name="Juca Ramos R.T."/>
            <person name="Perdomo O.P."/>
            <person name="Rodriguez De Francisco L.E."/>
            <person name="Franco De Los Santos E.F."/>
        </authorList>
    </citation>
    <scope>NUCLEOTIDE SEQUENCE</scope>
    <source>
        <strain evidence="2">INTEC_BI15</strain>
    </source>
</reference>
<evidence type="ECO:0000313" key="2">
    <source>
        <dbReference type="EMBL" id="MBE0329389.1"/>
    </source>
</evidence>
<protein>
    <submittedName>
        <fullName evidence="2">SH3 domain-containing protein</fullName>
    </submittedName>
</protein>
<name>A0AAP1W685_ACIBA</name>
<evidence type="ECO:0000313" key="3">
    <source>
        <dbReference type="Proteomes" id="UP000655940"/>
    </source>
</evidence>
<dbReference type="Gene3D" id="2.30.30.40">
    <property type="entry name" value="SH3 Domains"/>
    <property type="match status" value="1"/>
</dbReference>
<evidence type="ECO:0000256" key="1">
    <source>
        <dbReference type="SAM" id="Phobius"/>
    </source>
</evidence>
<gene>
    <name evidence="2" type="ORF">IHV20_04350</name>
</gene>
<accession>A0AAP1W685</accession>
<keyword evidence="1" id="KW-1133">Transmembrane helix</keyword>
<keyword evidence="1" id="KW-0812">Transmembrane</keyword>
<dbReference type="AlphaFoldDB" id="A0AAP1W685"/>
<sequence>MPKDNKIDKFWFNNPQIQAFIEKNQRTQKLIDAATGGSELRKFYSKQSAFFKTMNDLNPTMKIMKDLEESPSLKLIKAFEKSTTLKLFQALDEPTIVKVNKAFENSFFMKSNQIAEQFQFMSMNGKNYFNDNYFKSISSALTNSDMISIAKTMQEIYPPNFNGISNDTDLDIYTDLALDISQELQIEEEVTHYFDDNGEDLSVNERRNLFYKLSAEAKVRVYYLIYISSLFLACVMTAASSASTLNSLVINLLSSIFHDKIQSILKPNQTKEEIKALIKEELSTFDSNIFKGKRVVLQETYLYTTPSSSAEIIETLSIGQILTTHDESELATSWLKVEIVRENKSITGYVLRKFSTTIKQ</sequence>
<dbReference type="Proteomes" id="UP000655940">
    <property type="component" value="Unassembled WGS sequence"/>
</dbReference>
<comment type="caution">
    <text evidence="2">The sequence shown here is derived from an EMBL/GenBank/DDBJ whole genome shotgun (WGS) entry which is preliminary data.</text>
</comment>
<organism evidence="2 3">
    <name type="scientific">Acinetobacter baumannii</name>
    <dbReference type="NCBI Taxonomy" id="470"/>
    <lineage>
        <taxon>Bacteria</taxon>
        <taxon>Pseudomonadati</taxon>
        <taxon>Pseudomonadota</taxon>
        <taxon>Gammaproteobacteria</taxon>
        <taxon>Moraxellales</taxon>
        <taxon>Moraxellaceae</taxon>
        <taxon>Acinetobacter</taxon>
        <taxon>Acinetobacter calcoaceticus/baumannii complex</taxon>
    </lineage>
</organism>
<keyword evidence="1" id="KW-0472">Membrane</keyword>
<dbReference type="RefSeq" id="WP_190595784.1">
    <property type="nucleotide sequence ID" value="NZ_JACXKJ010000002.1"/>
</dbReference>
<feature type="transmembrane region" description="Helical" evidence="1">
    <location>
        <begin position="221"/>
        <end position="242"/>
    </location>
</feature>
<dbReference type="EMBL" id="JACZEI010000003">
    <property type="protein sequence ID" value="MBE0329389.1"/>
    <property type="molecule type" value="Genomic_DNA"/>
</dbReference>